<name>A0AAP0IMH0_9MAGN</name>
<comment type="caution">
    <text evidence="1">The sequence shown here is derived from an EMBL/GenBank/DDBJ whole genome shotgun (WGS) entry which is preliminary data.</text>
</comment>
<reference evidence="1 2" key="1">
    <citation type="submission" date="2024-01" db="EMBL/GenBank/DDBJ databases">
        <title>Genome assemblies of Stephania.</title>
        <authorList>
            <person name="Yang L."/>
        </authorList>
    </citation>
    <scope>NUCLEOTIDE SEQUENCE [LARGE SCALE GENOMIC DNA]</scope>
    <source>
        <strain evidence="1">JXDWG</strain>
        <tissue evidence="1">Leaf</tissue>
    </source>
</reference>
<evidence type="ECO:0000313" key="2">
    <source>
        <dbReference type="Proteomes" id="UP001419268"/>
    </source>
</evidence>
<protein>
    <submittedName>
        <fullName evidence="1">Uncharacterized protein</fullName>
    </submittedName>
</protein>
<evidence type="ECO:0000313" key="1">
    <source>
        <dbReference type="EMBL" id="KAK9118236.1"/>
    </source>
</evidence>
<sequence>MRKKSKLERRELTQNVLEEWWAATWQQAGVRRVEFLERISGRHNHKQPEESTRQLDMRRNRWRTGWTSGRVPRSVQLAGRKLAQGVRQSRKRQNCVSRGRSKAVKHSVINVCLLRRLLSLLVTTPSTAQCVFRDKSSGI</sequence>
<dbReference type="AlphaFoldDB" id="A0AAP0IMH0"/>
<dbReference type="EMBL" id="JBBNAG010000007">
    <property type="protein sequence ID" value="KAK9118236.1"/>
    <property type="molecule type" value="Genomic_DNA"/>
</dbReference>
<organism evidence="1 2">
    <name type="scientific">Stephania cephalantha</name>
    <dbReference type="NCBI Taxonomy" id="152367"/>
    <lineage>
        <taxon>Eukaryota</taxon>
        <taxon>Viridiplantae</taxon>
        <taxon>Streptophyta</taxon>
        <taxon>Embryophyta</taxon>
        <taxon>Tracheophyta</taxon>
        <taxon>Spermatophyta</taxon>
        <taxon>Magnoliopsida</taxon>
        <taxon>Ranunculales</taxon>
        <taxon>Menispermaceae</taxon>
        <taxon>Menispermoideae</taxon>
        <taxon>Cissampelideae</taxon>
        <taxon>Stephania</taxon>
    </lineage>
</organism>
<keyword evidence="2" id="KW-1185">Reference proteome</keyword>
<gene>
    <name evidence="1" type="ORF">Scep_016329</name>
</gene>
<dbReference type="Proteomes" id="UP001419268">
    <property type="component" value="Unassembled WGS sequence"/>
</dbReference>
<proteinExistence type="predicted"/>
<accession>A0AAP0IMH0</accession>